<evidence type="ECO:0000256" key="8">
    <source>
        <dbReference type="ARBA" id="ARBA00022737"/>
    </source>
</evidence>
<evidence type="ECO:0000259" key="14">
    <source>
        <dbReference type="PROSITE" id="PS51379"/>
    </source>
</evidence>
<dbReference type="Pfam" id="PF10588">
    <property type="entry name" value="NADH-G_4Fe-4S_3"/>
    <property type="match status" value="1"/>
</dbReference>
<dbReference type="SUPFAM" id="SSF53706">
    <property type="entry name" value="Formate dehydrogenase/DMSO reductase, domains 1-3"/>
    <property type="match status" value="1"/>
</dbReference>
<dbReference type="InterPro" id="IPR050123">
    <property type="entry name" value="Prok_molybdopt-oxidoreductase"/>
</dbReference>
<evidence type="ECO:0000256" key="12">
    <source>
        <dbReference type="ARBA" id="ARBA00034078"/>
    </source>
</evidence>
<dbReference type="GO" id="GO:0051537">
    <property type="term" value="F:2 iron, 2 sulfur cluster binding"/>
    <property type="evidence" value="ECO:0007669"/>
    <property type="project" value="UniProtKB-KW"/>
</dbReference>
<dbReference type="InterPro" id="IPR006657">
    <property type="entry name" value="MoPterin_dinucl-bd_dom"/>
</dbReference>
<dbReference type="PROSITE" id="PS00551">
    <property type="entry name" value="MOLYBDOPTERIN_PROK_1"/>
    <property type="match status" value="1"/>
</dbReference>
<dbReference type="CDD" id="cd00207">
    <property type="entry name" value="fer2"/>
    <property type="match status" value="1"/>
</dbReference>
<dbReference type="SUPFAM" id="SSF54862">
    <property type="entry name" value="4Fe-4S ferredoxins"/>
    <property type="match status" value="1"/>
</dbReference>
<keyword evidence="7" id="KW-0479">Metal-binding</keyword>
<comment type="cofactor">
    <cofactor evidence="12">
        <name>[2Fe-2S] cluster</name>
        <dbReference type="ChEBI" id="CHEBI:190135"/>
    </cofactor>
</comment>
<dbReference type="GO" id="GO:0008863">
    <property type="term" value="F:formate dehydrogenase (NAD+) activity"/>
    <property type="evidence" value="ECO:0007669"/>
    <property type="project" value="InterPro"/>
</dbReference>
<comment type="cofactor">
    <cofactor evidence="2">
        <name>[4Fe-4S] cluster</name>
        <dbReference type="ChEBI" id="CHEBI:49883"/>
    </cofactor>
</comment>
<dbReference type="InterPro" id="IPR041924">
    <property type="entry name" value="Formate_Dh-H_N"/>
</dbReference>
<dbReference type="AlphaFoldDB" id="A0A419SM72"/>
<dbReference type="InterPro" id="IPR006656">
    <property type="entry name" value="Mopterin_OxRdtase"/>
</dbReference>
<dbReference type="Gene3D" id="3.40.50.740">
    <property type="match status" value="1"/>
</dbReference>
<evidence type="ECO:0000256" key="7">
    <source>
        <dbReference type="ARBA" id="ARBA00022723"/>
    </source>
</evidence>
<evidence type="ECO:0000256" key="1">
    <source>
        <dbReference type="ARBA" id="ARBA00001942"/>
    </source>
</evidence>
<evidence type="ECO:0000256" key="10">
    <source>
        <dbReference type="ARBA" id="ARBA00023004"/>
    </source>
</evidence>
<keyword evidence="10" id="KW-0408">Iron</keyword>
<dbReference type="PROSITE" id="PS00198">
    <property type="entry name" value="4FE4S_FER_1"/>
    <property type="match status" value="1"/>
</dbReference>
<dbReference type="FunFam" id="3.10.20.740:FF:000003">
    <property type="entry name" value="Formate dehydrogenase subunit alpha"/>
    <property type="match status" value="1"/>
</dbReference>
<dbReference type="PROSITE" id="PS51379">
    <property type="entry name" value="4FE4S_FER_2"/>
    <property type="match status" value="2"/>
</dbReference>
<feature type="domain" description="4Fe-4S ferredoxin-type" evidence="14">
    <location>
        <begin position="142"/>
        <end position="161"/>
    </location>
</feature>
<keyword evidence="4" id="KW-0004">4Fe-4S</keyword>
<dbReference type="InterPro" id="IPR001041">
    <property type="entry name" value="2Fe-2S_ferredoxin-type"/>
</dbReference>
<name>A0A419SM72_9BACL</name>
<dbReference type="InterPro" id="IPR009010">
    <property type="entry name" value="Asp_de-COase-like_dom_sf"/>
</dbReference>
<keyword evidence="8" id="KW-0677">Repeat</keyword>
<dbReference type="FunFam" id="3.40.228.10:FF:000002">
    <property type="entry name" value="Formate dehydrogenase subunit alpha"/>
    <property type="match status" value="1"/>
</dbReference>
<evidence type="ECO:0000256" key="9">
    <source>
        <dbReference type="ARBA" id="ARBA00023002"/>
    </source>
</evidence>
<dbReference type="NCBIfam" id="TIGR01591">
    <property type="entry name" value="Fdh-alpha"/>
    <property type="match status" value="1"/>
</dbReference>
<dbReference type="Pfam" id="PF00384">
    <property type="entry name" value="Molybdopterin"/>
    <property type="match status" value="1"/>
</dbReference>
<dbReference type="GO" id="GO:0046872">
    <property type="term" value="F:metal ion binding"/>
    <property type="evidence" value="ECO:0007669"/>
    <property type="project" value="UniProtKB-KW"/>
</dbReference>
<keyword evidence="11" id="KW-0411">Iron-sulfur</keyword>
<feature type="domain" description="4Fe-4S His(Cys)3-ligated-type" evidence="16">
    <location>
        <begin position="82"/>
        <end position="122"/>
    </location>
</feature>
<dbReference type="Pfam" id="PF01568">
    <property type="entry name" value="Molydop_binding"/>
    <property type="match status" value="1"/>
</dbReference>
<dbReference type="InterPro" id="IPR019574">
    <property type="entry name" value="NADH_UbQ_OxRdtase_Gsu_4Fe4S-bd"/>
</dbReference>
<feature type="domain" description="2Fe-2S ferredoxin-type" evidence="13">
    <location>
        <begin position="6"/>
        <end position="82"/>
    </location>
</feature>
<dbReference type="PIRSF" id="PIRSF036643">
    <property type="entry name" value="FDH_alpha"/>
    <property type="match status" value="1"/>
</dbReference>
<dbReference type="InterPro" id="IPR017900">
    <property type="entry name" value="4Fe4S_Fe_S_CS"/>
</dbReference>
<dbReference type="FunFam" id="3.30.70.20:FF:000032">
    <property type="entry name" value="Formate dehydrogenase, alpha subunit"/>
    <property type="match status" value="1"/>
</dbReference>
<dbReference type="Gene3D" id="3.10.20.740">
    <property type="match status" value="1"/>
</dbReference>
<dbReference type="EMBL" id="MCHY01000007">
    <property type="protein sequence ID" value="RKD25074.1"/>
    <property type="molecule type" value="Genomic_DNA"/>
</dbReference>
<dbReference type="Gene3D" id="3.40.228.10">
    <property type="entry name" value="Dimethylsulfoxide Reductase, domain 2"/>
    <property type="match status" value="1"/>
</dbReference>
<evidence type="ECO:0000256" key="4">
    <source>
        <dbReference type="ARBA" id="ARBA00022485"/>
    </source>
</evidence>
<organism evidence="17 18">
    <name type="scientific">Ammoniphilus oxalaticus</name>
    <dbReference type="NCBI Taxonomy" id="66863"/>
    <lineage>
        <taxon>Bacteria</taxon>
        <taxon>Bacillati</taxon>
        <taxon>Bacillota</taxon>
        <taxon>Bacilli</taxon>
        <taxon>Bacillales</taxon>
        <taxon>Paenibacillaceae</taxon>
        <taxon>Aneurinibacillus group</taxon>
        <taxon>Ammoniphilus</taxon>
    </lineage>
</organism>
<evidence type="ECO:0000313" key="17">
    <source>
        <dbReference type="EMBL" id="RKD25074.1"/>
    </source>
</evidence>
<feature type="domain" description="4Fe-4S ferredoxin-type" evidence="14">
    <location>
        <begin position="185"/>
        <end position="214"/>
    </location>
</feature>
<dbReference type="FunFam" id="2.20.25.90:FF:000001">
    <property type="entry name" value="Formate dehydrogenase subunit alpha"/>
    <property type="match status" value="1"/>
</dbReference>
<dbReference type="SMART" id="SM00926">
    <property type="entry name" value="Molybdop_Fe4S4"/>
    <property type="match status" value="1"/>
</dbReference>
<dbReference type="Proteomes" id="UP000284219">
    <property type="component" value="Unassembled WGS sequence"/>
</dbReference>
<dbReference type="Gene3D" id="2.20.25.90">
    <property type="entry name" value="ADC-like domains"/>
    <property type="match status" value="1"/>
</dbReference>
<dbReference type="CDD" id="cd02753">
    <property type="entry name" value="MopB_Formate-Dh-H"/>
    <property type="match status" value="1"/>
</dbReference>
<sequence length="993" mass="111421">MGSRQEQFSIRINNQDLFAKPGQKVLEAAREQDLYIPSICFHDQLGAIQSCDTCYVEINGELVRSCATEAKPGMEISSISDKAKAAQREGMERILTRHELYCTVCDNNNGNCTVHNTAEYFEIEHQQYEFKPKPYPPDNTHPFYRYEPDQCILCGLCVEACQDLQVNETLTIDWNREHPRVIWDNDVSIDESSCVSCGHCVTVCPCNALMEKSMLGEAGYLTGIPKQALEPMIDLTKEIEPGYKEIFVISEMEAAMRKARIKRTKTVCTYCGVGCSFEIWTKDRKILKVEPQQEAPANGISTCIKGKFGWDFVNSEERLTKPLIRKGDRFVEASWDEALDLIASKLTEIKEREGSDSIGYIASSKCTNEENYLFQKLARAVMGTNNVDNCSRYCQSPATAGLIRTVGIGGDSGTIQDIYSAGLVLVIGANPAESHPVLATRIKRAHKLHGQKLAVVDLRKNELAERADLFIHPKPSTDLVLLNAITKYIIDQGWGAQSFIEERVNGYEEYVASLEKFTLEYAEETTGIEQQTLIQLAKMVHEAEGVCILWGMGVTQHLGATDTSTAISNLLLVTGNYGKPGAGAYPLRGHNNVQGACDFGTMPAWMPGYEPVEDAQVRKKYGHAWGVELPAKPGLNNHQMVEMIHKGKLKAMYLFGEEMAIVDSNSNHVDSAFEKLDFFVVQDIFFSRTAQFADVVLPAAPSLEKEGTFTNTERRIQRFYRVLEPMGESKPDWEIFQLLANKLGANWNYTHPSEIMAEAARLAPVFAGVSYERLEGFNSQLWPVQADGTDTELLYTDKFAFPDGKARLFPVDWTPPFDPGEDYDLHLNNGRLLEHFHEGNLTYRVPGIVHKVSQPWLEVSPELAEQRGIDDGALVQLTSPYGEVEVRAHVTDTVKGNELYLTMNSTTDEDMVNRLTSSYHDRITHTPNYKEMNVKMVVLEAQGEPPLPDVNHRFGNRVPQIGIKVEDKWKRADFTPIPEWLENGGEQHGQSHP</sequence>
<dbReference type="InterPro" id="IPR006655">
    <property type="entry name" value="Mopterin_OxRdtase_prok_CS"/>
</dbReference>
<reference evidence="17 18" key="1">
    <citation type="submission" date="2016-08" db="EMBL/GenBank/DDBJ databases">
        <title>Novel Firmicute Genomes.</title>
        <authorList>
            <person name="Poppleton D.I."/>
            <person name="Gribaldo S."/>
        </authorList>
    </citation>
    <scope>NUCLEOTIDE SEQUENCE [LARGE SCALE GENOMIC DNA]</scope>
    <source>
        <strain evidence="17 18">RAOx-1</strain>
    </source>
</reference>
<feature type="domain" description="4Fe-4S Mo/W bis-MGD-type" evidence="15">
    <location>
        <begin position="261"/>
        <end position="317"/>
    </location>
</feature>
<evidence type="ECO:0000256" key="11">
    <source>
        <dbReference type="ARBA" id="ARBA00023014"/>
    </source>
</evidence>
<dbReference type="PROSITE" id="PS51839">
    <property type="entry name" value="4FE4S_HC3"/>
    <property type="match status" value="1"/>
</dbReference>
<evidence type="ECO:0000256" key="5">
    <source>
        <dbReference type="ARBA" id="ARBA00022505"/>
    </source>
</evidence>
<comment type="cofactor">
    <cofactor evidence="1">
        <name>Mo-bis(molybdopterin guanine dinucleotide)</name>
        <dbReference type="ChEBI" id="CHEBI:60539"/>
    </cofactor>
</comment>
<dbReference type="GO" id="GO:0022904">
    <property type="term" value="P:respiratory electron transport chain"/>
    <property type="evidence" value="ECO:0007669"/>
    <property type="project" value="TreeGrafter"/>
</dbReference>
<dbReference type="PANTHER" id="PTHR43105">
    <property type="entry name" value="RESPIRATORY NITRATE REDUCTASE"/>
    <property type="match status" value="1"/>
</dbReference>
<dbReference type="SMART" id="SM00929">
    <property type="entry name" value="NADH-G_4Fe-4S_3"/>
    <property type="match status" value="1"/>
</dbReference>
<evidence type="ECO:0000259" key="16">
    <source>
        <dbReference type="PROSITE" id="PS51839"/>
    </source>
</evidence>
<dbReference type="InterPro" id="IPR017896">
    <property type="entry name" value="4Fe4S_Fe-S-bd"/>
</dbReference>
<dbReference type="Gene3D" id="2.40.40.20">
    <property type="match status" value="1"/>
</dbReference>
<protein>
    <submittedName>
        <fullName evidence="17">Formate dehydrogenase subunit alpha</fullName>
    </submittedName>
</protein>
<dbReference type="OrthoDB" id="9805142at2"/>
<keyword evidence="5" id="KW-0500">Molybdenum</keyword>
<dbReference type="GO" id="GO:0051539">
    <property type="term" value="F:4 iron, 4 sulfur cluster binding"/>
    <property type="evidence" value="ECO:0007669"/>
    <property type="project" value="UniProtKB-KW"/>
</dbReference>
<dbReference type="PROSITE" id="PS51085">
    <property type="entry name" value="2FE2S_FER_2"/>
    <property type="match status" value="1"/>
</dbReference>
<dbReference type="GO" id="GO:0003954">
    <property type="term" value="F:NADH dehydrogenase activity"/>
    <property type="evidence" value="ECO:0007669"/>
    <property type="project" value="TreeGrafter"/>
</dbReference>
<dbReference type="GO" id="GO:0016020">
    <property type="term" value="C:membrane"/>
    <property type="evidence" value="ECO:0007669"/>
    <property type="project" value="TreeGrafter"/>
</dbReference>
<evidence type="ECO:0000256" key="3">
    <source>
        <dbReference type="ARBA" id="ARBA00007023"/>
    </source>
</evidence>
<dbReference type="Pfam" id="PF13510">
    <property type="entry name" value="Fer2_4"/>
    <property type="match status" value="1"/>
</dbReference>
<comment type="caution">
    <text evidence="17">The sequence shown here is derived from an EMBL/GenBank/DDBJ whole genome shotgun (WGS) entry which is preliminary data.</text>
</comment>
<dbReference type="SUPFAM" id="SSF50692">
    <property type="entry name" value="ADC-like"/>
    <property type="match status" value="1"/>
</dbReference>
<evidence type="ECO:0000313" key="18">
    <source>
        <dbReference type="Proteomes" id="UP000284219"/>
    </source>
</evidence>
<keyword evidence="6" id="KW-0001">2Fe-2S</keyword>
<evidence type="ECO:0000259" key="13">
    <source>
        <dbReference type="PROSITE" id="PS51085"/>
    </source>
</evidence>
<proteinExistence type="inferred from homology"/>
<evidence type="ECO:0000259" key="15">
    <source>
        <dbReference type="PROSITE" id="PS51669"/>
    </source>
</evidence>
<dbReference type="PROSITE" id="PS51669">
    <property type="entry name" value="4FE4S_MOW_BIS_MGD"/>
    <property type="match status" value="1"/>
</dbReference>
<dbReference type="InterPro" id="IPR006963">
    <property type="entry name" value="Mopterin_OxRdtase_4Fe-4S_dom"/>
</dbReference>
<dbReference type="RefSeq" id="WP_120188893.1">
    <property type="nucleotide sequence ID" value="NZ_MCHY01000007.1"/>
</dbReference>
<dbReference type="InterPro" id="IPR036010">
    <property type="entry name" value="2Fe-2S_ferredoxin-like_sf"/>
</dbReference>
<dbReference type="FunFam" id="2.40.40.20:FF:000005">
    <property type="entry name" value="Periplasmic nitrate reductase"/>
    <property type="match status" value="1"/>
</dbReference>
<keyword evidence="18" id="KW-1185">Reference proteome</keyword>
<dbReference type="GO" id="GO:0043546">
    <property type="term" value="F:molybdopterin cofactor binding"/>
    <property type="evidence" value="ECO:0007669"/>
    <property type="project" value="InterPro"/>
</dbReference>
<evidence type="ECO:0000256" key="2">
    <source>
        <dbReference type="ARBA" id="ARBA00001966"/>
    </source>
</evidence>
<gene>
    <name evidence="17" type="ORF">BEP19_04430</name>
</gene>
<dbReference type="Gene3D" id="3.30.70.20">
    <property type="match status" value="1"/>
</dbReference>
<dbReference type="InterPro" id="IPR006478">
    <property type="entry name" value="Formate_DH_asu"/>
</dbReference>
<dbReference type="PANTHER" id="PTHR43105:SF14">
    <property type="entry name" value="FORMATE DEHYDROGENASE H"/>
    <property type="match status" value="1"/>
</dbReference>
<dbReference type="InterPro" id="IPR027467">
    <property type="entry name" value="MopterinOxRdtase_cofactor_BS"/>
</dbReference>
<dbReference type="PROSITE" id="PS00932">
    <property type="entry name" value="MOLYBDOPTERIN_PROK_3"/>
    <property type="match status" value="1"/>
</dbReference>
<accession>A0A419SM72</accession>
<keyword evidence="9" id="KW-0560">Oxidoreductase</keyword>
<dbReference type="Pfam" id="PF12838">
    <property type="entry name" value="Fer4_7"/>
    <property type="match status" value="1"/>
</dbReference>
<comment type="similarity">
    <text evidence="3">In the C-terminal section; belongs to the prokaryotic molybdopterin-containing oxidoreductase family.</text>
</comment>
<dbReference type="Pfam" id="PF04879">
    <property type="entry name" value="Molybdop_Fe4S4"/>
    <property type="match status" value="1"/>
</dbReference>
<evidence type="ECO:0000256" key="6">
    <source>
        <dbReference type="ARBA" id="ARBA00022714"/>
    </source>
</evidence>
<dbReference type="GO" id="GO:0015942">
    <property type="term" value="P:formate metabolic process"/>
    <property type="evidence" value="ECO:0007669"/>
    <property type="project" value="InterPro"/>
</dbReference>
<dbReference type="SUPFAM" id="SSF54292">
    <property type="entry name" value="2Fe-2S ferredoxin-like"/>
    <property type="match status" value="1"/>
</dbReference>